<evidence type="ECO:0000313" key="6">
    <source>
        <dbReference type="Proteomes" id="UP000626244"/>
    </source>
</evidence>
<dbReference type="GO" id="GO:0004252">
    <property type="term" value="F:serine-type endopeptidase activity"/>
    <property type="evidence" value="ECO:0007669"/>
    <property type="project" value="InterPro"/>
</dbReference>
<dbReference type="InterPro" id="IPR000223">
    <property type="entry name" value="Pept_S26A_signal_pept_1"/>
</dbReference>
<keyword evidence="6" id="KW-1185">Reference proteome</keyword>
<comment type="caution">
    <text evidence="5">The sequence shown here is derived from an EMBL/GenBank/DDBJ whole genome shotgun (WGS) entry which is preliminary data.</text>
</comment>
<keyword evidence="3" id="KW-0645">Protease</keyword>
<dbReference type="Pfam" id="PF10502">
    <property type="entry name" value="Peptidase_S26"/>
    <property type="match status" value="1"/>
</dbReference>
<name>A0A8J3EWV3_9BACI</name>
<dbReference type="Gene3D" id="2.10.109.10">
    <property type="entry name" value="Umud Fragment, subunit A"/>
    <property type="match status" value="1"/>
</dbReference>
<keyword evidence="3" id="KW-0378">Hydrolase</keyword>
<organism evidence="5 6">
    <name type="scientific">Gottfriedia solisilvae</name>
    <dbReference type="NCBI Taxonomy" id="1516104"/>
    <lineage>
        <taxon>Bacteria</taxon>
        <taxon>Bacillati</taxon>
        <taxon>Bacillota</taxon>
        <taxon>Bacilli</taxon>
        <taxon>Bacillales</taxon>
        <taxon>Bacillaceae</taxon>
        <taxon>Gottfriedia</taxon>
    </lineage>
</organism>
<dbReference type="PROSITE" id="PS51257">
    <property type="entry name" value="PROKAR_LIPOPROTEIN"/>
    <property type="match status" value="1"/>
</dbReference>
<accession>A0A8J3EWV3</accession>
<gene>
    <name evidence="5" type="ORF">GCM10007380_10730</name>
</gene>
<dbReference type="SUPFAM" id="SSF51306">
    <property type="entry name" value="LexA/Signal peptidase"/>
    <property type="match status" value="1"/>
</dbReference>
<evidence type="ECO:0000259" key="4">
    <source>
        <dbReference type="Pfam" id="PF10502"/>
    </source>
</evidence>
<dbReference type="EMBL" id="BMHB01000001">
    <property type="protein sequence ID" value="GGI12013.1"/>
    <property type="molecule type" value="Genomic_DNA"/>
</dbReference>
<evidence type="ECO:0000256" key="3">
    <source>
        <dbReference type="RuleBase" id="RU362042"/>
    </source>
</evidence>
<protein>
    <recommendedName>
        <fullName evidence="3">Signal peptidase I</fullName>
        <ecNumber evidence="3">3.4.21.89</ecNumber>
    </recommendedName>
</protein>
<dbReference type="GO" id="GO:0009003">
    <property type="term" value="F:signal peptidase activity"/>
    <property type="evidence" value="ECO:0007669"/>
    <property type="project" value="UniProtKB-EC"/>
</dbReference>
<evidence type="ECO:0000256" key="1">
    <source>
        <dbReference type="ARBA" id="ARBA00004401"/>
    </source>
</evidence>
<reference evidence="6" key="1">
    <citation type="journal article" date="2019" name="Int. J. Syst. Evol. Microbiol.">
        <title>The Global Catalogue of Microorganisms (GCM) 10K type strain sequencing project: providing services to taxonomists for standard genome sequencing and annotation.</title>
        <authorList>
            <consortium name="The Broad Institute Genomics Platform"/>
            <consortium name="The Broad Institute Genome Sequencing Center for Infectious Disease"/>
            <person name="Wu L."/>
            <person name="Ma J."/>
        </authorList>
    </citation>
    <scope>NUCLEOTIDE SEQUENCE [LARGE SCALE GENOMIC DNA]</scope>
    <source>
        <strain evidence="6">CGMCC 1.14993</strain>
    </source>
</reference>
<dbReference type="InterPro" id="IPR019533">
    <property type="entry name" value="Peptidase_S26"/>
</dbReference>
<sequence length="210" mass="24222">MKHLFFIFGMCLILVACQQKEKSIVIETITDTSTLEDVPVFDSVGYSEIDYLYDAMYRGHNEYSGTLVVDKEYYIKNKFQRGEVVFFKTPKTGQKNVARVIGLPGETLEIKDGQIFINNKKLKAFYAKSMNNGISDFHTYQKMMKANGNEIIGENDWKEYFHRNLKSVVIPKNEVFILADNGWRIKDSYELGPISQDYIEGKVLGMAEDY</sequence>
<dbReference type="GO" id="GO:0005886">
    <property type="term" value="C:plasma membrane"/>
    <property type="evidence" value="ECO:0007669"/>
    <property type="project" value="UniProtKB-SubCell"/>
</dbReference>
<dbReference type="PANTHER" id="PTHR43390">
    <property type="entry name" value="SIGNAL PEPTIDASE I"/>
    <property type="match status" value="1"/>
</dbReference>
<dbReference type="PANTHER" id="PTHR43390:SF1">
    <property type="entry name" value="CHLOROPLAST PROCESSING PEPTIDASE"/>
    <property type="match status" value="1"/>
</dbReference>
<dbReference type="NCBIfam" id="TIGR02227">
    <property type="entry name" value="sigpep_I_bact"/>
    <property type="match status" value="1"/>
</dbReference>
<dbReference type="Proteomes" id="UP000626244">
    <property type="component" value="Unassembled WGS sequence"/>
</dbReference>
<dbReference type="OrthoDB" id="2427065at2"/>
<comment type="similarity">
    <text evidence="2 3">Belongs to the peptidase S26 family.</text>
</comment>
<evidence type="ECO:0000256" key="2">
    <source>
        <dbReference type="ARBA" id="ARBA00009370"/>
    </source>
</evidence>
<dbReference type="AlphaFoldDB" id="A0A8J3EWV3"/>
<dbReference type="PRINTS" id="PR00727">
    <property type="entry name" value="LEADERPTASE"/>
</dbReference>
<dbReference type="RefSeq" id="WP_087999289.1">
    <property type="nucleotide sequence ID" value="NZ_BMHB01000001.1"/>
</dbReference>
<dbReference type="InterPro" id="IPR036286">
    <property type="entry name" value="LexA/Signal_pep-like_sf"/>
</dbReference>
<proteinExistence type="inferred from homology"/>
<feature type="domain" description="Peptidase S26" evidence="4">
    <location>
        <begin position="67"/>
        <end position="203"/>
    </location>
</feature>
<dbReference type="GO" id="GO:0006465">
    <property type="term" value="P:signal peptide processing"/>
    <property type="evidence" value="ECO:0007669"/>
    <property type="project" value="InterPro"/>
</dbReference>
<evidence type="ECO:0000313" key="5">
    <source>
        <dbReference type="EMBL" id="GGI12013.1"/>
    </source>
</evidence>
<dbReference type="EC" id="3.4.21.89" evidence="3"/>
<comment type="catalytic activity">
    <reaction evidence="3">
        <text>Cleavage of hydrophobic, N-terminal signal or leader sequences from secreted and periplasmic proteins.</text>
        <dbReference type="EC" id="3.4.21.89"/>
    </reaction>
</comment>
<comment type="subcellular location">
    <subcellularLocation>
        <location evidence="1">Cell membrane</location>
        <topology evidence="1">Single-pass type II membrane protein</topology>
    </subcellularLocation>
    <subcellularLocation>
        <location evidence="3">Membrane</location>
        <topology evidence="3">Single-pass type II membrane protein</topology>
    </subcellularLocation>
</comment>